<dbReference type="AlphaFoldDB" id="A0A8J7DZ64"/>
<proteinExistence type="predicted"/>
<comment type="caution">
    <text evidence="1">The sequence shown here is derived from an EMBL/GenBank/DDBJ whole genome shotgun (WGS) entry which is preliminary data.</text>
</comment>
<dbReference type="EMBL" id="JADEWZ010000042">
    <property type="protein sequence ID" value="MBE9118297.1"/>
    <property type="molecule type" value="Genomic_DNA"/>
</dbReference>
<name>A0A8J7DZ64_9CYAN</name>
<dbReference type="Proteomes" id="UP000654482">
    <property type="component" value="Unassembled WGS sequence"/>
</dbReference>
<sequence length="83" mass="10011">MTVISHQSSVFEAIAHHQDNSQFRDRAMPKNFKTQQWQVFQETYFWSRDRAIPLFTSQTRAIALFQSTVISDWRDRVDNRNYQ</sequence>
<evidence type="ECO:0000313" key="2">
    <source>
        <dbReference type="Proteomes" id="UP000654482"/>
    </source>
</evidence>
<gene>
    <name evidence="1" type="ORF">IQ249_20605</name>
</gene>
<evidence type="ECO:0000313" key="1">
    <source>
        <dbReference type="EMBL" id="MBE9118297.1"/>
    </source>
</evidence>
<accession>A0A8J7DZ64</accession>
<keyword evidence="2" id="KW-1185">Reference proteome</keyword>
<protein>
    <submittedName>
        <fullName evidence="1">Uncharacterized protein</fullName>
    </submittedName>
</protein>
<organism evidence="1 2">
    <name type="scientific">Lusitaniella coriacea LEGE 07157</name>
    <dbReference type="NCBI Taxonomy" id="945747"/>
    <lineage>
        <taxon>Bacteria</taxon>
        <taxon>Bacillati</taxon>
        <taxon>Cyanobacteriota</taxon>
        <taxon>Cyanophyceae</taxon>
        <taxon>Spirulinales</taxon>
        <taxon>Lusitaniellaceae</taxon>
        <taxon>Lusitaniella</taxon>
    </lineage>
</organism>
<reference evidence="1" key="1">
    <citation type="submission" date="2020-10" db="EMBL/GenBank/DDBJ databases">
        <authorList>
            <person name="Castelo-Branco R."/>
            <person name="Eusebio N."/>
            <person name="Adriana R."/>
            <person name="Vieira A."/>
            <person name="Brugerolle De Fraissinette N."/>
            <person name="Rezende De Castro R."/>
            <person name="Schneider M.P."/>
            <person name="Vasconcelos V."/>
            <person name="Leao P.N."/>
        </authorList>
    </citation>
    <scope>NUCLEOTIDE SEQUENCE</scope>
    <source>
        <strain evidence="1">LEGE 07157</strain>
    </source>
</reference>